<dbReference type="AlphaFoldDB" id="A0A498BZK9"/>
<feature type="region of interest" description="Disordered" evidence="1">
    <location>
        <begin position="61"/>
        <end position="102"/>
    </location>
</feature>
<reference evidence="3 4" key="1">
    <citation type="journal article" date="2015" name="Stand. Genomic Sci.">
        <title>Genomic Encyclopedia of Bacterial and Archaeal Type Strains, Phase III: the genomes of soil and plant-associated and newly described type strains.</title>
        <authorList>
            <person name="Whitman W.B."/>
            <person name="Woyke T."/>
            <person name="Klenk H.P."/>
            <person name="Zhou Y."/>
            <person name="Lilburn T.G."/>
            <person name="Beck B.J."/>
            <person name="De Vos P."/>
            <person name="Vandamme P."/>
            <person name="Eisen J.A."/>
            <person name="Garrity G."/>
            <person name="Hugenholtz P."/>
            <person name="Kyrpides N.C."/>
        </authorList>
    </citation>
    <scope>NUCLEOTIDE SEQUENCE [LARGE SCALE GENOMIC DNA]</scope>
    <source>
        <strain evidence="3 4">S2T63</strain>
    </source>
</reference>
<name>A0A498BZK9_9MICO</name>
<dbReference type="Proteomes" id="UP000273158">
    <property type="component" value="Unassembled WGS sequence"/>
</dbReference>
<gene>
    <name evidence="3" type="ORF">C7474_1309</name>
</gene>
<feature type="compositionally biased region" description="Low complexity" evidence="1">
    <location>
        <begin position="71"/>
        <end position="96"/>
    </location>
</feature>
<organism evidence="3 4">
    <name type="scientific">Microbacterium telephonicum</name>
    <dbReference type="NCBI Taxonomy" id="1714841"/>
    <lineage>
        <taxon>Bacteria</taxon>
        <taxon>Bacillati</taxon>
        <taxon>Actinomycetota</taxon>
        <taxon>Actinomycetes</taxon>
        <taxon>Micrococcales</taxon>
        <taxon>Microbacteriaceae</taxon>
        <taxon>Microbacterium</taxon>
    </lineage>
</organism>
<evidence type="ECO:0000313" key="3">
    <source>
        <dbReference type="EMBL" id="RLK49174.1"/>
    </source>
</evidence>
<keyword evidence="2" id="KW-1133">Transmembrane helix</keyword>
<dbReference type="OrthoDB" id="5084201at2"/>
<keyword evidence="2" id="KW-0472">Membrane</keyword>
<dbReference type="RefSeq" id="WP_121058184.1">
    <property type="nucleotide sequence ID" value="NZ_RCDB01000002.1"/>
</dbReference>
<proteinExistence type="predicted"/>
<evidence type="ECO:0008006" key="5">
    <source>
        <dbReference type="Google" id="ProtNLM"/>
    </source>
</evidence>
<keyword evidence="2" id="KW-0812">Transmembrane</keyword>
<evidence type="ECO:0000256" key="1">
    <source>
        <dbReference type="SAM" id="MobiDB-lite"/>
    </source>
</evidence>
<protein>
    <recommendedName>
        <fullName evidence="5">Dioxygenase</fullName>
    </recommendedName>
</protein>
<feature type="transmembrane region" description="Helical" evidence="2">
    <location>
        <begin position="39"/>
        <end position="62"/>
    </location>
</feature>
<comment type="caution">
    <text evidence="3">The sequence shown here is derived from an EMBL/GenBank/DDBJ whole genome shotgun (WGS) entry which is preliminary data.</text>
</comment>
<accession>A0A498BZK9</accession>
<dbReference type="EMBL" id="RCDB01000002">
    <property type="protein sequence ID" value="RLK49174.1"/>
    <property type="molecule type" value="Genomic_DNA"/>
</dbReference>
<evidence type="ECO:0000313" key="4">
    <source>
        <dbReference type="Proteomes" id="UP000273158"/>
    </source>
</evidence>
<evidence type="ECO:0000256" key="2">
    <source>
        <dbReference type="SAM" id="Phobius"/>
    </source>
</evidence>
<keyword evidence="4" id="KW-1185">Reference proteome</keyword>
<sequence>MATGANKKQTRAERDRTRLYQARRDFHEGLQRRRRRDNLVAGVAGGILILAVVGGQIAYYTAGPGAPVPEPSATATPSATPAPVATTPAAEETAPVSPTPTP</sequence>